<name>A0A2U2BUI4_9PROT</name>
<protein>
    <submittedName>
        <fullName evidence="2">Peptidase M23</fullName>
    </submittedName>
</protein>
<dbReference type="InterPro" id="IPR011055">
    <property type="entry name" value="Dup_hybrid_motif"/>
</dbReference>
<dbReference type="InterPro" id="IPR016047">
    <property type="entry name" value="M23ase_b-sheet_dom"/>
</dbReference>
<keyword evidence="3" id="KW-1185">Reference proteome</keyword>
<dbReference type="Gene3D" id="2.70.70.10">
    <property type="entry name" value="Glucose Permease (Domain IIA)"/>
    <property type="match status" value="1"/>
</dbReference>
<dbReference type="Proteomes" id="UP000245168">
    <property type="component" value="Unassembled WGS sequence"/>
</dbReference>
<dbReference type="Pfam" id="PF01551">
    <property type="entry name" value="Peptidase_M23"/>
    <property type="match status" value="1"/>
</dbReference>
<dbReference type="AlphaFoldDB" id="A0A2U2BUI4"/>
<dbReference type="OrthoDB" id="9815245at2"/>
<accession>A0A2U2BUI4</accession>
<proteinExistence type="predicted"/>
<dbReference type="PANTHER" id="PTHR21666:SF285">
    <property type="entry name" value="M23 FAMILY METALLOPEPTIDASE"/>
    <property type="match status" value="1"/>
</dbReference>
<reference evidence="3" key="1">
    <citation type="submission" date="2018-05" db="EMBL/GenBank/DDBJ databases">
        <authorList>
            <person name="Liu B.-T."/>
        </authorList>
    </citation>
    <scope>NUCLEOTIDE SEQUENCE [LARGE SCALE GENOMIC DNA]</scope>
    <source>
        <strain evidence="3">WD6-1</strain>
    </source>
</reference>
<evidence type="ECO:0000313" key="2">
    <source>
        <dbReference type="EMBL" id="PWE17696.1"/>
    </source>
</evidence>
<organism evidence="2 3">
    <name type="scientific">Marinicauda salina</name>
    <dbReference type="NCBI Taxonomy" id="2135793"/>
    <lineage>
        <taxon>Bacteria</taxon>
        <taxon>Pseudomonadati</taxon>
        <taxon>Pseudomonadota</taxon>
        <taxon>Alphaproteobacteria</taxon>
        <taxon>Maricaulales</taxon>
        <taxon>Maricaulaceae</taxon>
        <taxon>Marinicauda</taxon>
    </lineage>
</organism>
<feature type="domain" description="M23ase beta-sheet core" evidence="1">
    <location>
        <begin position="171"/>
        <end position="266"/>
    </location>
</feature>
<comment type="caution">
    <text evidence="2">The sequence shown here is derived from an EMBL/GenBank/DDBJ whole genome shotgun (WGS) entry which is preliminary data.</text>
</comment>
<dbReference type="GO" id="GO:0004222">
    <property type="term" value="F:metalloendopeptidase activity"/>
    <property type="evidence" value="ECO:0007669"/>
    <property type="project" value="TreeGrafter"/>
</dbReference>
<dbReference type="SUPFAM" id="SSF51261">
    <property type="entry name" value="Duplicated hybrid motif"/>
    <property type="match status" value="1"/>
</dbReference>
<dbReference type="PANTHER" id="PTHR21666">
    <property type="entry name" value="PEPTIDASE-RELATED"/>
    <property type="match status" value="1"/>
</dbReference>
<dbReference type="InterPro" id="IPR050570">
    <property type="entry name" value="Cell_wall_metabolism_enzyme"/>
</dbReference>
<sequence length="278" mass="29388">MIEILAGLLLQGAAVAAEAPAAPEAPIACAGEHRQGAALICRTAPGAEVSLGDVAVTADENGWVVLGHDRDAEAETTLRVASGDEVVYEETVSVAQREYDIQRIDGVPPEYVTPPPETLERIRREGAVKSEAYTSQWSGRGFLDGFAMPADGPITGVYGSQRVYNGEPRRPHYGLDVAAADGTPVHAPASGIVTLADDDMYFEGGLIFIDHGQGFTSAFLHLGAVDVAVGDVVEQGQKIGEIGSGGRSTGAHVDWRIKWRGRYIDPATTLDLQLSAPR</sequence>
<dbReference type="EMBL" id="QEXV01000003">
    <property type="protein sequence ID" value="PWE17696.1"/>
    <property type="molecule type" value="Genomic_DNA"/>
</dbReference>
<dbReference type="CDD" id="cd12797">
    <property type="entry name" value="M23_peptidase"/>
    <property type="match status" value="1"/>
</dbReference>
<evidence type="ECO:0000259" key="1">
    <source>
        <dbReference type="Pfam" id="PF01551"/>
    </source>
</evidence>
<gene>
    <name evidence="2" type="ORF">DDZ18_08540</name>
</gene>
<evidence type="ECO:0000313" key="3">
    <source>
        <dbReference type="Proteomes" id="UP000245168"/>
    </source>
</evidence>
<dbReference type="RefSeq" id="WP_109252927.1">
    <property type="nucleotide sequence ID" value="NZ_QEXV01000003.1"/>
</dbReference>